<dbReference type="InterPro" id="IPR009430">
    <property type="entry name" value="GvpL/GvpF"/>
</dbReference>
<protein>
    <submittedName>
        <fullName evidence="4">Gas vesicle protein GvpFL</fullName>
    </submittedName>
</protein>
<evidence type="ECO:0000313" key="5">
    <source>
        <dbReference type="Proteomes" id="UP000188929"/>
    </source>
</evidence>
<evidence type="ECO:0000256" key="1">
    <source>
        <dbReference type="ARBA" id="ARBA00022987"/>
    </source>
</evidence>
<gene>
    <name evidence="4" type="ORF">BL253_35585</name>
</gene>
<comment type="caution">
    <text evidence="4">The sequence shown here is derived from an EMBL/GenBank/DDBJ whole genome shotgun (WGS) entry which is preliminary data.</text>
</comment>
<proteinExistence type="inferred from homology"/>
<comment type="similarity">
    <text evidence="3">Belongs to the gas vesicle GvpF/GvpL family.</text>
</comment>
<dbReference type="GO" id="GO:0031412">
    <property type="term" value="P:gas vesicle organization"/>
    <property type="evidence" value="ECO:0007669"/>
    <property type="project" value="InterPro"/>
</dbReference>
<reference evidence="5" key="1">
    <citation type="submission" date="2016-10" db="EMBL/GenBank/DDBJ databases">
        <title>Frankia sp. NRRL B-16386 Genome sequencing.</title>
        <authorList>
            <person name="Ghodhbane-Gtari F."/>
            <person name="Swanson E."/>
            <person name="Gueddou A."/>
            <person name="Hezbri K."/>
            <person name="Ktari K."/>
            <person name="Nouioui I."/>
            <person name="Morris K."/>
            <person name="Simpson S."/>
            <person name="Abebe-Akele F."/>
            <person name="Thomas K."/>
            <person name="Gtari M."/>
            <person name="Tisa L.S."/>
        </authorList>
    </citation>
    <scope>NUCLEOTIDE SEQUENCE [LARGE SCALE GENOMIC DNA]</scope>
    <source>
        <strain evidence="5">NRRL B-16386</strain>
    </source>
</reference>
<dbReference type="PANTHER" id="PTHR36852:SF1">
    <property type="entry name" value="PROTEIN GVPL 2"/>
    <property type="match status" value="1"/>
</dbReference>
<dbReference type="OrthoDB" id="3867411at2"/>
<dbReference type="GO" id="GO:0031411">
    <property type="term" value="C:gas vesicle"/>
    <property type="evidence" value="ECO:0007669"/>
    <property type="project" value="UniProtKB-SubCell"/>
</dbReference>
<dbReference type="EMBL" id="MOMC01000107">
    <property type="protein sequence ID" value="ONH22465.1"/>
    <property type="molecule type" value="Genomic_DNA"/>
</dbReference>
<dbReference type="AlphaFoldDB" id="A0A1V2I013"/>
<name>A0A1V2I013_9ACTN</name>
<keyword evidence="1" id="KW-0304">Gas vesicle</keyword>
<dbReference type="STRING" id="1834516.BL253_35585"/>
<evidence type="ECO:0000256" key="3">
    <source>
        <dbReference type="ARBA" id="ARBA00035643"/>
    </source>
</evidence>
<evidence type="ECO:0000313" key="4">
    <source>
        <dbReference type="EMBL" id="ONH22465.1"/>
    </source>
</evidence>
<dbReference type="Pfam" id="PF06386">
    <property type="entry name" value="GvpL_GvpF"/>
    <property type="match status" value="1"/>
</dbReference>
<organism evidence="4 5">
    <name type="scientific">Pseudofrankia asymbiotica</name>
    <dbReference type="NCBI Taxonomy" id="1834516"/>
    <lineage>
        <taxon>Bacteria</taxon>
        <taxon>Bacillati</taxon>
        <taxon>Actinomycetota</taxon>
        <taxon>Actinomycetes</taxon>
        <taxon>Frankiales</taxon>
        <taxon>Frankiaceae</taxon>
        <taxon>Pseudofrankia</taxon>
    </lineage>
</organism>
<dbReference type="PANTHER" id="PTHR36852">
    <property type="entry name" value="PROTEIN GVPL 2"/>
    <property type="match status" value="1"/>
</dbReference>
<sequence length="268" mass="29166">MPSLLLYGVVRDDHPLADPPPLGVGDPPGRVRLVRCPPAAAVVSPVPDPVQITDEDAERHLDVLLGLLADGPVIPLRLGSVAPDEDAVREEVLGAAAPDLRRRLDALEGLVEVHVDADEDEMSSIRAVIAADPSLAAAREGAETLQSEPNLRTRMALGERVADGVVLRRLHQAETLLEQLRPFSVADTGRGPMGGPEDPVLRWAFLVHRDSEPRHRDLGHFDEVVERVRDDHPELVIEYVGPLPTFHFLDLAEPVEAAGDPQGSRWGW</sequence>
<dbReference type="RefSeq" id="WP_076822398.1">
    <property type="nucleotide sequence ID" value="NZ_MOMC01000107.1"/>
</dbReference>
<dbReference type="Proteomes" id="UP000188929">
    <property type="component" value="Unassembled WGS sequence"/>
</dbReference>
<keyword evidence="5" id="KW-1185">Reference proteome</keyword>
<evidence type="ECO:0000256" key="2">
    <source>
        <dbReference type="ARBA" id="ARBA00035108"/>
    </source>
</evidence>
<comment type="subcellular location">
    <subcellularLocation>
        <location evidence="2">Gas vesicle</location>
    </subcellularLocation>
</comment>
<accession>A0A1V2I013</accession>